<dbReference type="CDD" id="cd06583">
    <property type="entry name" value="PGRP"/>
    <property type="match status" value="1"/>
</dbReference>
<protein>
    <recommendedName>
        <fullName evidence="3">N-acetylmuramoyl-L-alanine amidase</fullName>
        <ecNumber evidence="3">3.5.1.28</ecNumber>
    </recommendedName>
    <alternativeName>
        <fullName evidence="9">Autolysin</fullName>
    </alternativeName>
    <alternativeName>
        <fullName evidence="8">Cell wall hydrolase</fullName>
    </alternativeName>
</protein>
<evidence type="ECO:0000256" key="5">
    <source>
        <dbReference type="ARBA" id="ARBA00022969"/>
    </source>
</evidence>
<keyword evidence="7" id="KW-0961">Cell wall biogenesis/degradation</keyword>
<comment type="catalytic activity">
    <reaction evidence="1">
        <text>Hydrolyzes the link between N-acetylmuramoyl residues and L-amino acid residues in certain cell-wall glycopeptides.</text>
        <dbReference type="EC" id="3.5.1.28"/>
    </reaction>
</comment>
<keyword evidence="5" id="KW-0749">Sporulation</keyword>
<dbReference type="Gene3D" id="3.40.80.10">
    <property type="entry name" value="Peptidoglycan recognition protein-like"/>
    <property type="match status" value="1"/>
</dbReference>
<keyword evidence="13" id="KW-1185">Reference proteome</keyword>
<dbReference type="EC" id="3.5.1.28" evidence="3"/>
<feature type="region of interest" description="Disordered" evidence="10">
    <location>
        <begin position="1"/>
        <end position="22"/>
    </location>
</feature>
<dbReference type="Gene3D" id="1.10.101.10">
    <property type="entry name" value="PGBD-like superfamily/PGBD"/>
    <property type="match status" value="2"/>
</dbReference>
<dbReference type="KEGG" id="bcl:ABC1351"/>
<dbReference type="AlphaFoldDB" id="Q5WIB6"/>
<dbReference type="EMBL" id="AP006627">
    <property type="protein sequence ID" value="BAD63889.1"/>
    <property type="molecule type" value="Genomic_DNA"/>
</dbReference>
<evidence type="ECO:0000313" key="13">
    <source>
        <dbReference type="Proteomes" id="UP000001168"/>
    </source>
</evidence>
<dbReference type="PANTHER" id="PTHR30417:SF11">
    <property type="entry name" value="N-ACETYLMURAMOYL-L-ALANINE AMIDASE XLYA"/>
    <property type="match status" value="1"/>
</dbReference>
<proteinExistence type="inferred from homology"/>
<dbReference type="SUPFAM" id="SSF47090">
    <property type="entry name" value="PGBD-like"/>
    <property type="match status" value="2"/>
</dbReference>
<name>Q5WIB6_SHOC1</name>
<evidence type="ECO:0000313" key="12">
    <source>
        <dbReference type="EMBL" id="BAD63889.1"/>
    </source>
</evidence>
<dbReference type="Pfam" id="PF01471">
    <property type="entry name" value="PG_binding_1"/>
    <property type="match status" value="1"/>
</dbReference>
<dbReference type="InterPro" id="IPR002502">
    <property type="entry name" value="Amidase_domain"/>
</dbReference>
<reference evidence="12 13" key="3">
    <citation type="journal article" date="1997" name="Protein Eng.">
        <title>High-resolution crystal structure of M-protease: phylogeny aided analysis of the high-alkaline adaptation mechanism.</title>
        <authorList>
            <person name="Shirai T."/>
            <person name="Suzuki A."/>
            <person name="Yamane T."/>
            <person name="Ashida T."/>
            <person name="Kobayashi T."/>
            <person name="Ito S."/>
        </authorList>
    </citation>
    <scope>NUCLEOTIDE SEQUENCE [LARGE SCALE GENOMIC DNA]</scope>
    <source>
        <strain evidence="12 13">KSM-K16</strain>
    </source>
</reference>
<evidence type="ECO:0000256" key="8">
    <source>
        <dbReference type="ARBA" id="ARBA00030881"/>
    </source>
</evidence>
<dbReference type="InterPro" id="IPR002477">
    <property type="entry name" value="Peptidoglycan-bd-like"/>
</dbReference>
<gene>
    <name evidence="12" type="primary">xlyA</name>
    <name evidence="12" type="ordered locus">ABC1351</name>
</gene>
<dbReference type="Proteomes" id="UP000001168">
    <property type="component" value="Chromosome"/>
</dbReference>
<dbReference type="GO" id="GO:0030420">
    <property type="term" value="P:establishment of competence for transformation"/>
    <property type="evidence" value="ECO:0007669"/>
    <property type="project" value="UniProtKB-KW"/>
</dbReference>
<dbReference type="HOGENOM" id="CLU_047675_1_1_9"/>
<dbReference type="GO" id="GO:0071555">
    <property type="term" value="P:cell wall organization"/>
    <property type="evidence" value="ECO:0007669"/>
    <property type="project" value="UniProtKB-KW"/>
</dbReference>
<evidence type="ECO:0000256" key="1">
    <source>
        <dbReference type="ARBA" id="ARBA00001561"/>
    </source>
</evidence>
<keyword evidence="4 12" id="KW-0378">Hydrolase</keyword>
<dbReference type="PANTHER" id="PTHR30417">
    <property type="entry name" value="N-ACETYLMURAMOYL-L-ALANINE AMIDASE AMID"/>
    <property type="match status" value="1"/>
</dbReference>
<evidence type="ECO:0000256" key="3">
    <source>
        <dbReference type="ARBA" id="ARBA00011901"/>
    </source>
</evidence>
<evidence type="ECO:0000259" key="11">
    <source>
        <dbReference type="SMART" id="SM00644"/>
    </source>
</evidence>
<dbReference type="SUPFAM" id="SSF55846">
    <property type="entry name" value="N-acetylmuramoyl-L-alanine amidase-like"/>
    <property type="match status" value="1"/>
</dbReference>
<reference evidence="12 13" key="2">
    <citation type="journal article" date="1995" name="Appl. Microbiol. Biotechnol.">
        <title>Purification and properties of an alkaline protease from alkalophilic Bacillus sp. KSM-K16.</title>
        <authorList>
            <person name="Kobayashi T."/>
            <person name="Hakamada Y."/>
            <person name="Adachi S."/>
            <person name="Hitomi J."/>
            <person name="Yoshimatsu T."/>
            <person name="Koike K."/>
            <person name="Kawai S."/>
            <person name="Ito S."/>
        </authorList>
    </citation>
    <scope>NUCLEOTIDE SEQUENCE [LARGE SCALE GENOMIC DNA]</scope>
    <source>
        <strain evidence="12 13">KSM-K16</strain>
    </source>
</reference>
<feature type="domain" description="N-acetylmuramoyl-L-alanine amidase" evidence="11">
    <location>
        <begin position="12"/>
        <end position="151"/>
    </location>
</feature>
<dbReference type="SMART" id="SM00644">
    <property type="entry name" value="Ami_2"/>
    <property type="match status" value="1"/>
</dbReference>
<dbReference type="OrthoDB" id="9794294at2"/>
<reference evidence="12 13" key="5">
    <citation type="journal article" date="2007" name="Extremophiles">
        <title>Intragenomic diversity of the V1 regions of 16S rRNA genes in high-alkaline protease-producing Bacillus clausii spp.</title>
        <authorList>
            <person name="Kageyama Y."/>
            <person name="Takaki Y."/>
            <person name="Shimamura S."/>
            <person name="Nishi S."/>
            <person name="Nogi Y."/>
            <person name="Uchimura K."/>
            <person name="Kobayashi T."/>
            <person name="Hitomi J."/>
            <person name="Ozaki K."/>
            <person name="Kawai S."/>
            <person name="Ito S."/>
            <person name="Horikoshi K."/>
        </authorList>
    </citation>
    <scope>NUCLEOTIDE SEQUENCE [LARGE SCALE GENOMIC DNA]</scope>
    <source>
        <strain evidence="12 13">KSM-K16</strain>
    </source>
</reference>
<keyword evidence="6" id="KW-0178">Competence</keyword>
<sequence>MKIVQDLISKSASNRPGDRLNPTHITVHETGNTSKGADAAMHARYIKGADARARKVSWHYTVDDKQIIQHVPDNERAWHAGSGNAKSIGVEICVNSDGNFEKAKSNAAWLLRNLMSKHNISLSNVVTHKYWTGKNCPARLLKEWNAFKQLISNEDAPQVGGIIVEDKPKAKPSGDAYIRSIQQWVVNYGYKIAVDGLKGPETKRGLIRVYQNELNKQFGAGLSVDGIPGAKTYNAARNVRKGAKGNLTRVLQALLYMAGHNPGPFDGVFGNGTEKAVRAFQRDKGLGVDGIAGKNTWRALL</sequence>
<reference evidence="13" key="4">
    <citation type="submission" date="2003-10" db="EMBL/GenBank/DDBJ databases">
        <title>The complete genome sequence of the alkaliphilic Bacillus clausii KSM-K16.</title>
        <authorList>
            <person name="Takaki Y."/>
            <person name="Kageyama Y."/>
            <person name="Shimamura S."/>
            <person name="Suzuki H."/>
            <person name="Nishi S."/>
            <person name="Hatada Y."/>
            <person name="Kawai S."/>
            <person name="Ito S."/>
            <person name="Horikoshi K."/>
        </authorList>
    </citation>
    <scope>NUCLEOTIDE SEQUENCE [LARGE SCALE GENOMIC DNA]</scope>
    <source>
        <strain evidence="13">KSM-K16</strain>
    </source>
</reference>
<evidence type="ECO:0000256" key="6">
    <source>
        <dbReference type="ARBA" id="ARBA00023287"/>
    </source>
</evidence>
<evidence type="ECO:0000256" key="4">
    <source>
        <dbReference type="ARBA" id="ARBA00022801"/>
    </source>
</evidence>
<dbReference type="InterPro" id="IPR036505">
    <property type="entry name" value="Amidase/PGRP_sf"/>
</dbReference>
<comment type="similarity">
    <text evidence="2">Belongs to the N-acetylmuramoyl-L-alanine amidase 2 family.</text>
</comment>
<organism evidence="12 13">
    <name type="scientific">Shouchella clausii (strain KSM-K16)</name>
    <name type="common">Alkalihalobacillus clausii</name>
    <dbReference type="NCBI Taxonomy" id="66692"/>
    <lineage>
        <taxon>Bacteria</taxon>
        <taxon>Bacillati</taxon>
        <taxon>Bacillota</taxon>
        <taxon>Bacilli</taxon>
        <taxon>Bacillales</taxon>
        <taxon>Bacillaceae</taxon>
        <taxon>Shouchella</taxon>
    </lineage>
</organism>
<evidence type="ECO:0000256" key="7">
    <source>
        <dbReference type="ARBA" id="ARBA00023316"/>
    </source>
</evidence>
<dbReference type="eggNOG" id="COG5632">
    <property type="taxonomic scope" value="Bacteria"/>
</dbReference>
<dbReference type="InterPro" id="IPR036366">
    <property type="entry name" value="PGBDSf"/>
</dbReference>
<dbReference type="InterPro" id="IPR036365">
    <property type="entry name" value="PGBD-like_sf"/>
</dbReference>
<dbReference type="eggNOG" id="COG3409">
    <property type="taxonomic scope" value="Bacteria"/>
</dbReference>
<dbReference type="Pfam" id="PF01510">
    <property type="entry name" value="Amidase_2"/>
    <property type="match status" value="1"/>
</dbReference>
<reference evidence="12 13" key="1">
    <citation type="journal article" date="1994" name="J. Ferment. Bioeng.">
        <title>Molecular cloning and nucleotide sequence of the gene for an alkaline protease from the alkalophilic Bacillus sp. KSM-K16.</title>
        <authorList>
            <person name="Hakamada Y."/>
            <person name="Kobayashi T."/>
            <person name="Hitomi J."/>
            <person name="Kawai S."/>
            <person name="Ito S."/>
        </authorList>
    </citation>
    <scope>NUCLEOTIDE SEQUENCE [LARGE SCALE GENOMIC DNA]</scope>
    <source>
        <strain evidence="12 13">KSM-K16</strain>
    </source>
</reference>
<evidence type="ECO:0000256" key="10">
    <source>
        <dbReference type="SAM" id="MobiDB-lite"/>
    </source>
</evidence>
<accession>Q5WIB6</accession>
<dbReference type="GO" id="GO:0008745">
    <property type="term" value="F:N-acetylmuramoyl-L-alanine amidase activity"/>
    <property type="evidence" value="ECO:0007669"/>
    <property type="project" value="UniProtKB-EC"/>
</dbReference>
<dbReference type="RefSeq" id="WP_011246202.1">
    <property type="nucleotide sequence ID" value="NC_006582.1"/>
</dbReference>
<dbReference type="GO" id="GO:0009253">
    <property type="term" value="P:peptidoglycan catabolic process"/>
    <property type="evidence" value="ECO:0007669"/>
    <property type="project" value="InterPro"/>
</dbReference>
<dbReference type="GO" id="GO:0030435">
    <property type="term" value="P:sporulation resulting in formation of a cellular spore"/>
    <property type="evidence" value="ECO:0007669"/>
    <property type="project" value="UniProtKB-KW"/>
</dbReference>
<dbReference type="STRING" id="66692.ABC1351"/>
<dbReference type="InterPro" id="IPR051206">
    <property type="entry name" value="NAMLAA_amidase_2"/>
</dbReference>
<dbReference type="GO" id="GO:0009254">
    <property type="term" value="P:peptidoglycan turnover"/>
    <property type="evidence" value="ECO:0007669"/>
    <property type="project" value="TreeGrafter"/>
</dbReference>
<evidence type="ECO:0000256" key="9">
    <source>
        <dbReference type="ARBA" id="ARBA00032390"/>
    </source>
</evidence>
<evidence type="ECO:0000256" key="2">
    <source>
        <dbReference type="ARBA" id="ARBA00007553"/>
    </source>
</evidence>